<dbReference type="GO" id="GO:0006004">
    <property type="term" value="P:fucose metabolic process"/>
    <property type="evidence" value="ECO:0007669"/>
    <property type="project" value="UniProtKB-KW"/>
</dbReference>
<keyword evidence="8" id="KW-1185">Reference proteome</keyword>
<protein>
    <recommendedName>
        <fullName evidence="6">O-fucosyltransferase family protein</fullName>
    </recommendedName>
</protein>
<gene>
    <name evidence="7" type="ORF">CCAM_LOCUS27405</name>
</gene>
<dbReference type="PANTHER" id="PTHR31288">
    <property type="entry name" value="O-FUCOSYLTRANSFERASE FAMILY PROTEIN"/>
    <property type="match status" value="1"/>
</dbReference>
<evidence type="ECO:0000256" key="2">
    <source>
        <dbReference type="ARBA" id="ARBA00022676"/>
    </source>
</evidence>
<evidence type="ECO:0000256" key="3">
    <source>
        <dbReference type="ARBA" id="ARBA00022679"/>
    </source>
</evidence>
<dbReference type="Gene3D" id="3.40.50.11350">
    <property type="match status" value="1"/>
</dbReference>
<evidence type="ECO:0000256" key="6">
    <source>
        <dbReference type="ARBA" id="ARBA00030350"/>
    </source>
</evidence>
<reference evidence="7 8" key="1">
    <citation type="submission" date="2018-04" db="EMBL/GenBank/DDBJ databases">
        <authorList>
            <person name="Vogel A."/>
        </authorList>
    </citation>
    <scope>NUCLEOTIDE SEQUENCE [LARGE SCALE GENOMIC DNA]</scope>
</reference>
<dbReference type="PANTHER" id="PTHR31288:SF31">
    <property type="entry name" value="O-FUCOSYLTRANSFERASE FAMILY PROTEIN"/>
    <property type="match status" value="1"/>
</dbReference>
<evidence type="ECO:0000313" key="8">
    <source>
        <dbReference type="Proteomes" id="UP000595140"/>
    </source>
</evidence>
<dbReference type="EMBL" id="OOIL02002953">
    <property type="protein sequence ID" value="VFQ85629.1"/>
    <property type="molecule type" value="Genomic_DNA"/>
</dbReference>
<proteinExistence type="inferred from homology"/>
<name>A0A484MAK7_9ASTE</name>
<dbReference type="InterPro" id="IPR019378">
    <property type="entry name" value="GDP-Fuc_O-FucTrfase"/>
</dbReference>
<keyword evidence="5" id="KW-0119">Carbohydrate metabolism</keyword>
<evidence type="ECO:0000313" key="7">
    <source>
        <dbReference type="EMBL" id="VFQ85629.1"/>
    </source>
</evidence>
<comment type="similarity">
    <text evidence="1">Belongs to the glycosyltransferase GT106 family.</text>
</comment>
<keyword evidence="2" id="KW-0328">Glycosyltransferase</keyword>
<keyword evidence="4" id="KW-0294">Fucose metabolism</keyword>
<accession>A0A484MAK7</accession>
<evidence type="ECO:0000256" key="5">
    <source>
        <dbReference type="ARBA" id="ARBA00023277"/>
    </source>
</evidence>
<dbReference type="OrthoDB" id="1899018at2759"/>
<dbReference type="InterPro" id="IPR024709">
    <property type="entry name" value="FucosylTrfase_pln"/>
</dbReference>
<evidence type="ECO:0000256" key="4">
    <source>
        <dbReference type="ARBA" id="ARBA00023253"/>
    </source>
</evidence>
<evidence type="ECO:0000256" key="1">
    <source>
        <dbReference type="ARBA" id="ARBA00007737"/>
    </source>
</evidence>
<dbReference type="Proteomes" id="UP000595140">
    <property type="component" value="Unassembled WGS sequence"/>
</dbReference>
<dbReference type="Pfam" id="PF10250">
    <property type="entry name" value="O-FucT"/>
    <property type="match status" value="1"/>
</dbReference>
<dbReference type="AlphaFoldDB" id="A0A484MAK7"/>
<keyword evidence="3" id="KW-0808">Transferase</keyword>
<sequence>MAKDLRHVLAGCLTASMLLMLCNMIKKDHIDPLLGDISVYSNGKEEKDVATKRYLSTVYSESSSLWGGDDNEVLIPCWRKSTNVKPRQSRGYVFITLAQDAEYHLFEIANAVVVAQHLGASLVLPNIRWSEAGEKWMFGDIYDVKKLVESLDGKVSLAMDPQDVEVSNSKKVTTVRVPNMVSKEFINSQIEPIFTRTNLWLATYFPSPEHKSKPNPYACLAMFDTLKLRPELQESIDSMVLTLRSLSSHSRGRFIAVDYRTETLLHQSSSKCHEDNATTEARNCIDDAKHIALFLQKVGFAKETTIYLTLNEWHSSVEPLREAFPNTYTKDMIILANDKPNFLDPKHPELRGITDVYISSVADVYVQTSTNVFSDNVVARRIATGKTQVLVPDKGSSDLEKDFVPTYISLKKHWAYSCFC</sequence>
<organism evidence="7 8">
    <name type="scientific">Cuscuta campestris</name>
    <dbReference type="NCBI Taxonomy" id="132261"/>
    <lineage>
        <taxon>Eukaryota</taxon>
        <taxon>Viridiplantae</taxon>
        <taxon>Streptophyta</taxon>
        <taxon>Embryophyta</taxon>
        <taxon>Tracheophyta</taxon>
        <taxon>Spermatophyta</taxon>
        <taxon>Magnoliopsida</taxon>
        <taxon>eudicotyledons</taxon>
        <taxon>Gunneridae</taxon>
        <taxon>Pentapetalae</taxon>
        <taxon>asterids</taxon>
        <taxon>lamiids</taxon>
        <taxon>Solanales</taxon>
        <taxon>Convolvulaceae</taxon>
        <taxon>Cuscuteae</taxon>
        <taxon>Cuscuta</taxon>
        <taxon>Cuscuta subgen. Grammica</taxon>
        <taxon>Cuscuta sect. Cleistogrammica</taxon>
    </lineage>
</organism>
<dbReference type="GO" id="GO:0016757">
    <property type="term" value="F:glycosyltransferase activity"/>
    <property type="evidence" value="ECO:0007669"/>
    <property type="project" value="UniProtKB-KW"/>
</dbReference>